<reference evidence="4" key="1">
    <citation type="submission" date="2023-07" db="EMBL/GenBank/DDBJ databases">
        <title>Genome content predicts the carbon catabolic preferences of heterotrophic bacteria.</title>
        <authorList>
            <person name="Gralka M."/>
        </authorList>
    </citation>
    <scope>NUCLEOTIDE SEQUENCE</scope>
    <source>
        <strain evidence="4">4G09</strain>
    </source>
</reference>
<keyword evidence="1 4" id="KW-0808">Transferase</keyword>
<sequence length="235" mass="25832">MIIHVKHWLKCSPHPFAKSLFQFAKTIRNPQMIVIPFFHSSLYFVHQFLKQFIHEFLRITYFTPLFKSQIKGSKKQLYLYSGMPQVLGELNVVCKNNVRMSGISTFCGRVGGQTTPTLTIGNNVDIGWQNAFSVGRTITLEDDVRLAGRVFLAGFPGHPIDSERRAQGQSDDENQIGDIIIKHGAWLGTGVTVLGGVTIGEGAIIGAGSVVTKNIPAFSIAAGNPAKVVKYIKES</sequence>
<dbReference type="InterPro" id="IPR001451">
    <property type="entry name" value="Hexapep"/>
</dbReference>
<dbReference type="EC" id="2.3.1.-" evidence="4"/>
<dbReference type="GO" id="GO:0016746">
    <property type="term" value="F:acyltransferase activity"/>
    <property type="evidence" value="ECO:0007669"/>
    <property type="project" value="UniProtKB-KW"/>
</dbReference>
<dbReference type="Pfam" id="PF00132">
    <property type="entry name" value="Hexapep"/>
    <property type="match status" value="1"/>
</dbReference>
<dbReference type="InterPro" id="IPR051159">
    <property type="entry name" value="Hexapeptide_acetyltransf"/>
</dbReference>
<dbReference type="PANTHER" id="PTHR23416">
    <property type="entry name" value="SIALIC ACID SYNTHASE-RELATED"/>
    <property type="match status" value="1"/>
</dbReference>
<dbReference type="Proteomes" id="UP001177212">
    <property type="component" value="Unassembled WGS sequence"/>
</dbReference>
<accession>A0ABT9FHK0</accession>
<proteinExistence type="predicted"/>
<organism evidence="4 5">
    <name type="scientific">Pseudoalteromonas marina</name>
    <dbReference type="NCBI Taxonomy" id="267375"/>
    <lineage>
        <taxon>Bacteria</taxon>
        <taxon>Pseudomonadati</taxon>
        <taxon>Pseudomonadota</taxon>
        <taxon>Gammaproteobacteria</taxon>
        <taxon>Alteromonadales</taxon>
        <taxon>Pseudoalteromonadaceae</taxon>
        <taxon>Pseudoalteromonas</taxon>
    </lineage>
</organism>
<evidence type="ECO:0000313" key="5">
    <source>
        <dbReference type="Proteomes" id="UP001177212"/>
    </source>
</evidence>
<dbReference type="PROSITE" id="PS00101">
    <property type="entry name" value="HEXAPEP_TRANSFERASES"/>
    <property type="match status" value="1"/>
</dbReference>
<dbReference type="SUPFAM" id="SSF51161">
    <property type="entry name" value="Trimeric LpxA-like enzymes"/>
    <property type="match status" value="1"/>
</dbReference>
<evidence type="ECO:0000256" key="2">
    <source>
        <dbReference type="ARBA" id="ARBA00022737"/>
    </source>
</evidence>
<comment type="caution">
    <text evidence="4">The sequence shown here is derived from an EMBL/GenBank/DDBJ whole genome shotgun (WGS) entry which is preliminary data.</text>
</comment>
<dbReference type="InterPro" id="IPR018357">
    <property type="entry name" value="Hexapep_transf_CS"/>
</dbReference>
<dbReference type="EMBL" id="JAUYVT010000017">
    <property type="protein sequence ID" value="MDP2566159.1"/>
    <property type="molecule type" value="Genomic_DNA"/>
</dbReference>
<name>A0ABT9FHK0_9GAMM</name>
<evidence type="ECO:0000256" key="3">
    <source>
        <dbReference type="ARBA" id="ARBA00023315"/>
    </source>
</evidence>
<dbReference type="RefSeq" id="WP_305472830.1">
    <property type="nucleotide sequence ID" value="NZ_JAUYVT010000017.1"/>
</dbReference>
<evidence type="ECO:0000256" key="1">
    <source>
        <dbReference type="ARBA" id="ARBA00022679"/>
    </source>
</evidence>
<protein>
    <submittedName>
        <fullName evidence="4">Acyltransferase</fullName>
        <ecNumber evidence="4">2.3.1.-</ecNumber>
    </submittedName>
</protein>
<keyword evidence="5" id="KW-1185">Reference proteome</keyword>
<keyword evidence="2" id="KW-0677">Repeat</keyword>
<dbReference type="InterPro" id="IPR011004">
    <property type="entry name" value="Trimer_LpxA-like_sf"/>
</dbReference>
<keyword evidence="3 4" id="KW-0012">Acyltransferase</keyword>
<dbReference type="CDD" id="cd04647">
    <property type="entry name" value="LbH_MAT_like"/>
    <property type="match status" value="1"/>
</dbReference>
<dbReference type="PANTHER" id="PTHR23416:SF78">
    <property type="entry name" value="LIPOPOLYSACCHARIDE BIOSYNTHESIS O-ACETYL TRANSFERASE WBBJ-RELATED"/>
    <property type="match status" value="1"/>
</dbReference>
<gene>
    <name evidence="4" type="ORF">Q8W34_16040</name>
</gene>
<dbReference type="Gene3D" id="2.160.10.10">
    <property type="entry name" value="Hexapeptide repeat proteins"/>
    <property type="match status" value="1"/>
</dbReference>
<evidence type="ECO:0000313" key="4">
    <source>
        <dbReference type="EMBL" id="MDP2566159.1"/>
    </source>
</evidence>